<sequence>MSLFHYYVIELDLPEVTSACTINGNAGFGTPLTCTDQSNHTITTKTHKYTDTALILPESDVYKCVNKVSETTPALKSGNGVASTATCTISMRDFIGDPNLSSPALVSNPGIKGQGSYFGKLKARNVLTNKPIRVKYYESDGYTSTLKRTHHYLLVDVKQSSADMWTFTCKDVLYKADDENSDFPRIVTGTLQSDIAVGETSISMDADIADWTPYSDYT</sequence>
<dbReference type="Proteomes" id="UP000263517">
    <property type="component" value="Unassembled WGS sequence"/>
</dbReference>
<protein>
    <submittedName>
        <fullName evidence="1">Uncharacterized protein</fullName>
    </submittedName>
</protein>
<gene>
    <name evidence="1" type="ORF">DCW74_08000</name>
</gene>
<reference evidence="1 2" key="1">
    <citation type="journal article" date="2018" name="Nat. Biotechnol.">
        <title>A standardized bacterial taxonomy based on genome phylogeny substantially revises the tree of life.</title>
        <authorList>
            <person name="Parks D.H."/>
            <person name="Chuvochina M."/>
            <person name="Waite D.W."/>
            <person name="Rinke C."/>
            <person name="Skarshewski A."/>
            <person name="Chaumeil P.A."/>
            <person name="Hugenholtz P."/>
        </authorList>
    </citation>
    <scope>NUCLEOTIDE SEQUENCE [LARGE SCALE GENOMIC DNA]</scope>
    <source>
        <strain evidence="1">UBA11978</strain>
    </source>
</reference>
<comment type="caution">
    <text evidence="1">The sequence shown here is derived from an EMBL/GenBank/DDBJ whole genome shotgun (WGS) entry which is preliminary data.</text>
</comment>
<accession>A0A350P2Z4</accession>
<evidence type="ECO:0000313" key="1">
    <source>
        <dbReference type="EMBL" id="HAW75661.1"/>
    </source>
</evidence>
<evidence type="ECO:0000313" key="2">
    <source>
        <dbReference type="Proteomes" id="UP000263517"/>
    </source>
</evidence>
<name>A0A350P2Z4_9ALTE</name>
<proteinExistence type="predicted"/>
<organism evidence="1 2">
    <name type="scientific">Alteromonas australica</name>
    <dbReference type="NCBI Taxonomy" id="589873"/>
    <lineage>
        <taxon>Bacteria</taxon>
        <taxon>Pseudomonadati</taxon>
        <taxon>Pseudomonadota</taxon>
        <taxon>Gammaproteobacteria</taxon>
        <taxon>Alteromonadales</taxon>
        <taxon>Alteromonadaceae</taxon>
        <taxon>Alteromonas/Salinimonas group</taxon>
        <taxon>Alteromonas</taxon>
    </lineage>
</organism>
<dbReference type="EMBL" id="DNAN01000276">
    <property type="protein sequence ID" value="HAW75661.1"/>
    <property type="molecule type" value="Genomic_DNA"/>
</dbReference>
<feature type="non-terminal residue" evidence="1">
    <location>
        <position position="218"/>
    </location>
</feature>
<dbReference type="AlphaFoldDB" id="A0A350P2Z4"/>